<evidence type="ECO:0008006" key="4">
    <source>
        <dbReference type="Google" id="ProtNLM"/>
    </source>
</evidence>
<evidence type="ECO:0000313" key="3">
    <source>
        <dbReference type="Proteomes" id="UP000734854"/>
    </source>
</evidence>
<dbReference type="EMBL" id="JACMSC010000016">
    <property type="protein sequence ID" value="KAG6483368.1"/>
    <property type="molecule type" value="Genomic_DNA"/>
</dbReference>
<feature type="compositionally biased region" description="Low complexity" evidence="1">
    <location>
        <begin position="345"/>
        <end position="354"/>
    </location>
</feature>
<dbReference type="AlphaFoldDB" id="A0A8J5FC29"/>
<feature type="compositionally biased region" description="Polar residues" evidence="1">
    <location>
        <begin position="281"/>
        <end position="298"/>
    </location>
</feature>
<feature type="compositionally biased region" description="Basic and acidic residues" evidence="1">
    <location>
        <begin position="355"/>
        <end position="364"/>
    </location>
</feature>
<evidence type="ECO:0000313" key="2">
    <source>
        <dbReference type="EMBL" id="KAG6483368.1"/>
    </source>
</evidence>
<accession>A0A8J5FC29</accession>
<feature type="region of interest" description="Disordered" evidence="1">
    <location>
        <begin position="331"/>
        <end position="364"/>
    </location>
</feature>
<feature type="region of interest" description="Disordered" evidence="1">
    <location>
        <begin position="121"/>
        <end position="147"/>
    </location>
</feature>
<evidence type="ECO:0000256" key="1">
    <source>
        <dbReference type="SAM" id="MobiDB-lite"/>
    </source>
</evidence>
<comment type="caution">
    <text evidence="2">The sequence shown here is derived from an EMBL/GenBank/DDBJ whole genome shotgun (WGS) entry which is preliminary data.</text>
</comment>
<protein>
    <recommendedName>
        <fullName evidence="4">DUF4005 domain-containing protein</fullName>
    </recommendedName>
</protein>
<keyword evidence="3" id="KW-1185">Reference proteome</keyword>
<dbReference type="Proteomes" id="UP000734854">
    <property type="component" value="Unassembled WGS sequence"/>
</dbReference>
<reference evidence="2 3" key="1">
    <citation type="submission" date="2020-08" db="EMBL/GenBank/DDBJ databases">
        <title>Plant Genome Project.</title>
        <authorList>
            <person name="Zhang R.-G."/>
        </authorList>
    </citation>
    <scope>NUCLEOTIDE SEQUENCE [LARGE SCALE GENOMIC DNA]</scope>
    <source>
        <tissue evidence="2">Rhizome</tissue>
    </source>
</reference>
<sequence>MLVAICMLANKPHHVARMQACHMASKQACHVACSICCEGTASAASVEGAREAAGAGARPPGTEAGAHDPALHAVSLPCASPFRDRRHKIATTHRNLLFSPSPDDHDLYRLRHTENRRPRDCHRLDLEEDDDEDGEGEGPGNRPICAIQSPLKDWDGRQQSVDAISADSQSKHEVGSEKALAYAHTCTDQQWPPEQAKPQWRWNWLEQWMAVEQWEARHGTPRPPPLSSDVRATAGMEGGLSEKTVEMDLGRVSPFHPATHYSYHSKDGPVRSRAAMAATQSAKANARTQSPPQAMTKTWTRRSHSGNVADSSSSSGAHQCIWLIEAPATSTELGLMRREGSTPVTTRTPAATEITTRRRTEEDD</sequence>
<organism evidence="2 3">
    <name type="scientific">Zingiber officinale</name>
    <name type="common">Ginger</name>
    <name type="synonym">Amomum zingiber</name>
    <dbReference type="NCBI Taxonomy" id="94328"/>
    <lineage>
        <taxon>Eukaryota</taxon>
        <taxon>Viridiplantae</taxon>
        <taxon>Streptophyta</taxon>
        <taxon>Embryophyta</taxon>
        <taxon>Tracheophyta</taxon>
        <taxon>Spermatophyta</taxon>
        <taxon>Magnoliopsida</taxon>
        <taxon>Liliopsida</taxon>
        <taxon>Zingiberales</taxon>
        <taxon>Zingiberaceae</taxon>
        <taxon>Zingiber</taxon>
    </lineage>
</organism>
<name>A0A8J5FC29_ZINOF</name>
<feature type="region of interest" description="Disordered" evidence="1">
    <location>
        <begin position="281"/>
        <end position="316"/>
    </location>
</feature>
<proteinExistence type="predicted"/>
<feature type="compositionally biased region" description="Acidic residues" evidence="1">
    <location>
        <begin position="126"/>
        <end position="136"/>
    </location>
</feature>
<gene>
    <name evidence="2" type="ORF">ZIOFF_060013</name>
</gene>